<dbReference type="AlphaFoldDB" id="A0AAU8IHC6"/>
<dbReference type="PROSITE" id="PS51257">
    <property type="entry name" value="PROKAR_LIPOPROTEIN"/>
    <property type="match status" value="1"/>
</dbReference>
<evidence type="ECO:0000259" key="2">
    <source>
        <dbReference type="PROSITE" id="PS51704"/>
    </source>
</evidence>
<gene>
    <name evidence="3" type="ORF">ABNN70_02505</name>
</gene>
<feature type="signal peptide" evidence="1">
    <location>
        <begin position="1"/>
        <end position="26"/>
    </location>
</feature>
<protein>
    <submittedName>
        <fullName evidence="3">Glycerophosphodiester phosphodiesterase</fullName>
    </submittedName>
</protein>
<dbReference type="GO" id="GO:0006629">
    <property type="term" value="P:lipid metabolic process"/>
    <property type="evidence" value="ECO:0007669"/>
    <property type="project" value="InterPro"/>
</dbReference>
<dbReference type="CDD" id="cd08601">
    <property type="entry name" value="GDPD_SaGlpQ_like"/>
    <property type="match status" value="1"/>
</dbReference>
<dbReference type="Gene3D" id="3.20.20.190">
    <property type="entry name" value="Phosphatidylinositol (PI) phosphodiesterase"/>
    <property type="match status" value="1"/>
</dbReference>
<dbReference type="RefSeq" id="WP_353948664.1">
    <property type="nucleotide sequence ID" value="NZ_CP159510.1"/>
</dbReference>
<dbReference type="PANTHER" id="PTHR46211:SF7">
    <property type="entry name" value="GLYCEROPHOSPHODIESTER PHOSPHODIESTERASE"/>
    <property type="match status" value="1"/>
</dbReference>
<reference evidence="3" key="1">
    <citation type="submission" date="2024-06" db="EMBL/GenBank/DDBJ databases">
        <authorList>
            <person name="Fan A."/>
            <person name="Zhang F.Y."/>
            <person name="Zhang L."/>
        </authorList>
    </citation>
    <scope>NUCLEOTIDE SEQUENCE</scope>
    <source>
        <strain evidence="3">Y61</strain>
    </source>
</reference>
<dbReference type="Pfam" id="PF03009">
    <property type="entry name" value="GDPD"/>
    <property type="match status" value="1"/>
</dbReference>
<feature type="chain" id="PRO_5043638988" evidence="1">
    <location>
        <begin position="27"/>
        <end position="290"/>
    </location>
</feature>
<proteinExistence type="predicted"/>
<sequence>MGKKLLFLFAAFAALYFISGCSNEHAAVAGQAGHDTRSTPPIVIAHRGASGYAPEHTIPAYRMAEKMDTDYIEIDLQMTKDRQLIAMHDDKVDRTTNGTGSVKELTLDQIKSLDAGSWFNQKFPGEADSGNHDLSIPTLQEVIQTFGKQANYYIETKKPAEYPGMEDELLKVLKKNHLIHSGAENRKVIIESFSADSLKRLNDRYPQLFLVQLGYPEKMDLPAISRYADAVGPDYQGVTESFVRKAHEEQLQVHPWTVNSVSDMKRLTGFGVDGMFTNYPDKADDITQSP</sequence>
<dbReference type="PROSITE" id="PS51704">
    <property type="entry name" value="GP_PDE"/>
    <property type="match status" value="1"/>
</dbReference>
<feature type="domain" description="GP-PDE" evidence="2">
    <location>
        <begin position="41"/>
        <end position="287"/>
    </location>
</feature>
<keyword evidence="1" id="KW-0732">Signal</keyword>
<name>A0AAU8IHC6_9BACL</name>
<dbReference type="SUPFAM" id="SSF51695">
    <property type="entry name" value="PLC-like phosphodiesterases"/>
    <property type="match status" value="1"/>
</dbReference>
<dbReference type="GO" id="GO:0008081">
    <property type="term" value="F:phosphoric diester hydrolase activity"/>
    <property type="evidence" value="ECO:0007669"/>
    <property type="project" value="InterPro"/>
</dbReference>
<organism evidence="3">
    <name type="scientific">Sporolactobacillus sp. Y61</name>
    <dbReference type="NCBI Taxonomy" id="3160863"/>
    <lineage>
        <taxon>Bacteria</taxon>
        <taxon>Bacillati</taxon>
        <taxon>Bacillota</taxon>
        <taxon>Bacilli</taxon>
        <taxon>Bacillales</taxon>
        <taxon>Sporolactobacillaceae</taxon>
        <taxon>Sporolactobacillus</taxon>
    </lineage>
</organism>
<dbReference type="InterPro" id="IPR017946">
    <property type="entry name" value="PLC-like_Pdiesterase_TIM-brl"/>
</dbReference>
<dbReference type="PANTHER" id="PTHR46211">
    <property type="entry name" value="GLYCEROPHOSPHORYL DIESTER PHOSPHODIESTERASE"/>
    <property type="match status" value="1"/>
</dbReference>
<dbReference type="InterPro" id="IPR030395">
    <property type="entry name" value="GP_PDE_dom"/>
</dbReference>
<dbReference type="EMBL" id="CP159510">
    <property type="protein sequence ID" value="XCJ17418.1"/>
    <property type="molecule type" value="Genomic_DNA"/>
</dbReference>
<evidence type="ECO:0000256" key="1">
    <source>
        <dbReference type="SAM" id="SignalP"/>
    </source>
</evidence>
<evidence type="ECO:0000313" key="3">
    <source>
        <dbReference type="EMBL" id="XCJ17418.1"/>
    </source>
</evidence>
<accession>A0AAU8IHC6</accession>